<keyword evidence="5" id="KW-0571">Peptide transport</keyword>
<dbReference type="SUPFAM" id="SSF161098">
    <property type="entry name" value="MetI-like"/>
    <property type="match status" value="1"/>
</dbReference>
<gene>
    <name evidence="11" type="ORF">AKL17_1618</name>
</gene>
<dbReference type="InterPro" id="IPR025966">
    <property type="entry name" value="OppC_N"/>
</dbReference>
<feature type="domain" description="ABC transmembrane type-1" evidence="10">
    <location>
        <begin position="98"/>
        <end position="289"/>
    </location>
</feature>
<dbReference type="InterPro" id="IPR000515">
    <property type="entry name" value="MetI-like"/>
</dbReference>
<dbReference type="EMBL" id="CP012661">
    <property type="protein sequence ID" value="AMY68870.1"/>
    <property type="molecule type" value="Genomic_DNA"/>
</dbReference>
<evidence type="ECO:0000256" key="7">
    <source>
        <dbReference type="ARBA" id="ARBA00022989"/>
    </source>
</evidence>
<dbReference type="STRING" id="1335048.AKL17_1618"/>
<evidence type="ECO:0000313" key="12">
    <source>
        <dbReference type="Proteomes" id="UP000076128"/>
    </source>
</evidence>
<dbReference type="Pfam" id="PF12911">
    <property type="entry name" value="OppC_N"/>
    <property type="match status" value="1"/>
</dbReference>
<keyword evidence="8 9" id="KW-0472">Membrane</keyword>
<keyword evidence="2 9" id="KW-0813">Transport</keyword>
<name>A0A159Z3T0_9RHOB</name>
<dbReference type="GO" id="GO:0055085">
    <property type="term" value="P:transmembrane transport"/>
    <property type="evidence" value="ECO:0007669"/>
    <property type="project" value="InterPro"/>
</dbReference>
<keyword evidence="4 9" id="KW-0812">Transmembrane</keyword>
<dbReference type="Proteomes" id="UP000076128">
    <property type="component" value="Chromosome"/>
</dbReference>
<dbReference type="GO" id="GO:0005886">
    <property type="term" value="C:plasma membrane"/>
    <property type="evidence" value="ECO:0007669"/>
    <property type="project" value="UniProtKB-SubCell"/>
</dbReference>
<feature type="transmembrane region" description="Helical" evidence="9">
    <location>
        <begin position="270"/>
        <end position="292"/>
    </location>
</feature>
<evidence type="ECO:0000256" key="6">
    <source>
        <dbReference type="ARBA" id="ARBA00022927"/>
    </source>
</evidence>
<evidence type="ECO:0000256" key="4">
    <source>
        <dbReference type="ARBA" id="ARBA00022692"/>
    </source>
</evidence>
<dbReference type="InterPro" id="IPR050366">
    <property type="entry name" value="BP-dependent_transpt_permease"/>
</dbReference>
<evidence type="ECO:0000256" key="2">
    <source>
        <dbReference type="ARBA" id="ARBA00022448"/>
    </source>
</evidence>
<evidence type="ECO:0000256" key="9">
    <source>
        <dbReference type="RuleBase" id="RU363032"/>
    </source>
</evidence>
<keyword evidence="6" id="KW-0653">Protein transport</keyword>
<dbReference type="PANTHER" id="PTHR43386">
    <property type="entry name" value="OLIGOPEPTIDE TRANSPORT SYSTEM PERMEASE PROTEIN APPC"/>
    <property type="match status" value="1"/>
</dbReference>
<comment type="subcellular location">
    <subcellularLocation>
        <location evidence="1 9">Cell membrane</location>
        <topology evidence="1 9">Multi-pass membrane protein</topology>
    </subcellularLocation>
</comment>
<keyword evidence="7 9" id="KW-1133">Transmembrane helix</keyword>
<dbReference type="OrthoDB" id="9766870at2"/>
<proteinExistence type="inferred from homology"/>
<dbReference type="CDD" id="cd06261">
    <property type="entry name" value="TM_PBP2"/>
    <property type="match status" value="1"/>
</dbReference>
<keyword evidence="3" id="KW-1003">Cell membrane</keyword>
<dbReference type="GO" id="GO:0015833">
    <property type="term" value="P:peptide transport"/>
    <property type="evidence" value="ECO:0007669"/>
    <property type="project" value="UniProtKB-KW"/>
</dbReference>
<sequence length="302" mass="32724">MHDATLKTARKVGWGPLSSLRRLRFPTRDPLAVAGLVIYAVFILAAIFAEQIAPYSPTEILFDANYNLAADLPAGAPGHPLGTTTLGRDIFSQLVYGTQSALLIGLTAAVAVALIGSLIGLVSGYFGGWIDLVLMRLADVAFGIPFLPFVIVIAAFLEPSIWNVIYAMALLLWRDTARVIRSQVLTLRSRGYVDAARLSGLSDARIILRHFAPNILPMAFLYGSLAIGWAILTEASISFLGFGNPDQISWGYMLQDAFASQALGKQAYNWFVPPGVCIVLIVSAGFFVTRGYEDILFPKLGR</sequence>
<dbReference type="PATRIC" id="fig|1335048.3.peg.1683"/>
<reference evidence="11 12" key="1">
    <citation type="submission" date="2015-09" db="EMBL/GenBank/DDBJ databases">
        <title>Complete genome sequence of Defluviimonas alba cai42t isolated from an oilfield in Xinjiang.</title>
        <authorList>
            <person name="Geng S."/>
            <person name="Pan X."/>
            <person name="Wu X."/>
        </authorList>
    </citation>
    <scope>NUCLEOTIDE SEQUENCE [LARGE SCALE GENOMIC DNA]</scope>
    <source>
        <strain evidence="12">cai42</strain>
    </source>
</reference>
<dbReference type="Gene3D" id="1.10.3720.10">
    <property type="entry name" value="MetI-like"/>
    <property type="match status" value="1"/>
</dbReference>
<dbReference type="InterPro" id="IPR035906">
    <property type="entry name" value="MetI-like_sf"/>
</dbReference>
<dbReference type="Pfam" id="PF00528">
    <property type="entry name" value="BPD_transp_1"/>
    <property type="match status" value="1"/>
</dbReference>
<evidence type="ECO:0000256" key="3">
    <source>
        <dbReference type="ARBA" id="ARBA00022475"/>
    </source>
</evidence>
<protein>
    <submittedName>
        <fullName evidence="11">ABC-type dipeptide/oligopeptide/nickel transport system, permease component</fullName>
    </submittedName>
</protein>
<evidence type="ECO:0000259" key="10">
    <source>
        <dbReference type="PROSITE" id="PS50928"/>
    </source>
</evidence>
<dbReference type="KEGG" id="daa:AKL17_1618"/>
<evidence type="ECO:0000256" key="5">
    <source>
        <dbReference type="ARBA" id="ARBA00022856"/>
    </source>
</evidence>
<evidence type="ECO:0000256" key="8">
    <source>
        <dbReference type="ARBA" id="ARBA00023136"/>
    </source>
</evidence>
<feature type="transmembrane region" description="Helical" evidence="9">
    <location>
        <begin position="31"/>
        <end position="49"/>
    </location>
</feature>
<evidence type="ECO:0000313" key="11">
    <source>
        <dbReference type="EMBL" id="AMY68870.1"/>
    </source>
</evidence>
<accession>A0A159Z3T0</accession>
<dbReference type="PANTHER" id="PTHR43386:SF1">
    <property type="entry name" value="D,D-DIPEPTIDE TRANSPORT SYSTEM PERMEASE PROTEIN DDPC-RELATED"/>
    <property type="match status" value="1"/>
</dbReference>
<feature type="transmembrane region" description="Helical" evidence="9">
    <location>
        <begin position="101"/>
        <end position="126"/>
    </location>
</feature>
<evidence type="ECO:0000256" key="1">
    <source>
        <dbReference type="ARBA" id="ARBA00004651"/>
    </source>
</evidence>
<organism evidence="11 12">
    <name type="scientific">Frigidibacter mobilis</name>
    <dbReference type="NCBI Taxonomy" id="1335048"/>
    <lineage>
        <taxon>Bacteria</taxon>
        <taxon>Pseudomonadati</taxon>
        <taxon>Pseudomonadota</taxon>
        <taxon>Alphaproteobacteria</taxon>
        <taxon>Rhodobacterales</taxon>
        <taxon>Paracoccaceae</taxon>
        <taxon>Frigidibacter</taxon>
    </lineage>
</organism>
<keyword evidence="12" id="KW-1185">Reference proteome</keyword>
<dbReference type="AlphaFoldDB" id="A0A159Z3T0"/>
<comment type="similarity">
    <text evidence="9">Belongs to the binding-protein-dependent transport system permease family.</text>
</comment>
<feature type="transmembrane region" description="Helical" evidence="9">
    <location>
        <begin position="215"/>
        <end position="232"/>
    </location>
</feature>
<dbReference type="PROSITE" id="PS50928">
    <property type="entry name" value="ABC_TM1"/>
    <property type="match status" value="1"/>
</dbReference>
<feature type="transmembrane region" description="Helical" evidence="9">
    <location>
        <begin position="146"/>
        <end position="173"/>
    </location>
</feature>
<dbReference type="GO" id="GO:0015031">
    <property type="term" value="P:protein transport"/>
    <property type="evidence" value="ECO:0007669"/>
    <property type="project" value="UniProtKB-KW"/>
</dbReference>